<evidence type="ECO:0000259" key="2">
    <source>
        <dbReference type="Pfam" id="PF00275"/>
    </source>
</evidence>
<dbReference type="Proteomes" id="UP000436088">
    <property type="component" value="Unassembled WGS sequence"/>
</dbReference>
<gene>
    <name evidence="3" type="ORF">F3Y22_tig00016065pilonHSYRG00097</name>
</gene>
<dbReference type="AlphaFoldDB" id="A0A6A3BZM0"/>
<dbReference type="PANTHER" id="PTHR21090">
    <property type="entry name" value="AROM/DEHYDROQUINATE SYNTHASE"/>
    <property type="match status" value="1"/>
</dbReference>
<dbReference type="InterPro" id="IPR023193">
    <property type="entry name" value="EPSP_synthase_CS"/>
</dbReference>
<comment type="caution">
    <text evidence="3">The sequence shown here is derived from an EMBL/GenBank/DDBJ whole genome shotgun (WGS) entry which is preliminary data.</text>
</comment>
<proteinExistence type="predicted"/>
<evidence type="ECO:0000313" key="3">
    <source>
        <dbReference type="EMBL" id="KAE8721417.1"/>
    </source>
</evidence>
<keyword evidence="1" id="KW-0808">Transferase</keyword>
<reference evidence="3" key="1">
    <citation type="submission" date="2019-09" db="EMBL/GenBank/DDBJ databases">
        <title>Draft genome information of white flower Hibiscus syriacus.</title>
        <authorList>
            <person name="Kim Y.-M."/>
        </authorList>
    </citation>
    <scope>NUCLEOTIDE SEQUENCE [LARGE SCALE GENOMIC DNA]</scope>
    <source>
        <strain evidence="3">YM2019G1</strain>
    </source>
</reference>
<dbReference type="PROSITE" id="PS00104">
    <property type="entry name" value="EPSP_SYNTHASE_1"/>
    <property type="match status" value="1"/>
</dbReference>
<dbReference type="SUPFAM" id="SSF55205">
    <property type="entry name" value="EPT/RTPC-like"/>
    <property type="match status" value="1"/>
</dbReference>
<dbReference type="PANTHER" id="PTHR21090:SF5">
    <property type="entry name" value="PENTAFUNCTIONAL AROM POLYPEPTIDE"/>
    <property type="match status" value="1"/>
</dbReference>
<dbReference type="Pfam" id="PF00275">
    <property type="entry name" value="EPSP_synthase"/>
    <property type="match status" value="1"/>
</dbReference>
<feature type="domain" description="Enolpyruvate transferase" evidence="2">
    <location>
        <begin position="90"/>
        <end position="246"/>
    </location>
</feature>
<dbReference type="GO" id="GO:0009423">
    <property type="term" value="P:chorismate biosynthetic process"/>
    <property type="evidence" value="ECO:0007669"/>
    <property type="project" value="TreeGrafter"/>
</dbReference>
<organism evidence="3 4">
    <name type="scientific">Hibiscus syriacus</name>
    <name type="common">Rose of Sharon</name>
    <dbReference type="NCBI Taxonomy" id="106335"/>
    <lineage>
        <taxon>Eukaryota</taxon>
        <taxon>Viridiplantae</taxon>
        <taxon>Streptophyta</taxon>
        <taxon>Embryophyta</taxon>
        <taxon>Tracheophyta</taxon>
        <taxon>Spermatophyta</taxon>
        <taxon>Magnoliopsida</taxon>
        <taxon>eudicotyledons</taxon>
        <taxon>Gunneridae</taxon>
        <taxon>Pentapetalae</taxon>
        <taxon>rosids</taxon>
        <taxon>malvids</taxon>
        <taxon>Malvales</taxon>
        <taxon>Malvaceae</taxon>
        <taxon>Malvoideae</taxon>
        <taxon>Hibiscus</taxon>
    </lineage>
</organism>
<evidence type="ECO:0000256" key="1">
    <source>
        <dbReference type="ARBA" id="ARBA00022679"/>
    </source>
</evidence>
<name>A0A6A3BZM0_HIBSY</name>
<dbReference type="InterPro" id="IPR013792">
    <property type="entry name" value="RNA3'P_cycl/enolpyr_Trfase_a/b"/>
</dbReference>
<dbReference type="OrthoDB" id="1713567at2759"/>
<evidence type="ECO:0000313" key="4">
    <source>
        <dbReference type="Proteomes" id="UP000436088"/>
    </source>
</evidence>
<dbReference type="InterPro" id="IPR036968">
    <property type="entry name" value="Enolpyruvate_Tfrase_sf"/>
</dbReference>
<accession>A0A6A3BZM0</accession>
<dbReference type="Gene3D" id="3.65.10.10">
    <property type="entry name" value="Enolpyruvate transferase domain"/>
    <property type="match status" value="1"/>
</dbReference>
<dbReference type="InterPro" id="IPR001986">
    <property type="entry name" value="Enolpyruvate_Tfrase_dom"/>
</dbReference>
<dbReference type="EMBL" id="VEPZ02000629">
    <property type="protein sequence ID" value="KAE8721417.1"/>
    <property type="molecule type" value="Genomic_DNA"/>
</dbReference>
<keyword evidence="4" id="KW-1185">Reference proteome</keyword>
<sequence>MAHLPMGLKLNYIGRLVILSWFTIQIGRRSTGVMPRQPVHYVFKDEARERESAIAQSSCKLGAVKAWSLKVSASMTTSEKPSRASEIVLQPIKDISGTVKLPGSKSLSNRILLFAALSEGSTVVDNLLNSGDVHHMLVALGKLGLHLEHDSEKKLAIVEGCGGRFPVGKGDGQEIELFLGNAGTAMRPFTAAVTAAGGNSSHILDGVPRMRERPIGDLVTGLKQLGADVECTLGTNCPPVYINGKGGLPGGKLWLRSFLLCSCGFISSENCFCKGRPKIASEIAFLK</sequence>
<dbReference type="GO" id="GO:0003866">
    <property type="term" value="F:3-phosphoshikimate 1-carboxyvinyltransferase activity"/>
    <property type="evidence" value="ECO:0007669"/>
    <property type="project" value="TreeGrafter"/>
</dbReference>
<protein>
    <submittedName>
        <fullName evidence="3">3-phosphoshikimate 1-carboxyvinyltransferase</fullName>
    </submittedName>
</protein>